<dbReference type="GeneID" id="14407899"/>
<dbReference type="Proteomes" id="UP000010866">
    <property type="component" value="Chromosome"/>
</dbReference>
<reference evidence="2" key="1">
    <citation type="submission" date="2012-02" db="EMBL/GenBank/DDBJ databases">
        <title>Complete sequence of chromosome of Methanomethylovorans hollandica DSM 15978.</title>
        <authorList>
            <person name="Lucas S."/>
            <person name="Copeland A."/>
            <person name="Lapidus A."/>
            <person name="Glavina del Rio T."/>
            <person name="Dalin E."/>
            <person name="Tice H."/>
            <person name="Bruce D."/>
            <person name="Goodwin L."/>
            <person name="Pitluck S."/>
            <person name="Peters L."/>
            <person name="Mikhailova N."/>
            <person name="Held B."/>
            <person name="Kyrpides N."/>
            <person name="Mavromatis K."/>
            <person name="Ivanova N."/>
            <person name="Brettin T."/>
            <person name="Detter J.C."/>
            <person name="Han C."/>
            <person name="Larimer F."/>
            <person name="Land M."/>
            <person name="Hauser L."/>
            <person name="Markowitz V."/>
            <person name="Cheng J.-F."/>
            <person name="Hugenholtz P."/>
            <person name="Woyke T."/>
            <person name="Wu D."/>
            <person name="Spring S."/>
            <person name="Schroeder M."/>
            <person name="Brambilla E."/>
            <person name="Klenk H.-P."/>
            <person name="Eisen J.A."/>
        </authorList>
    </citation>
    <scope>NUCLEOTIDE SEQUENCE [LARGE SCALE GENOMIC DNA]</scope>
    <source>
        <strain evidence="2">DSM 15978 / NBRC 107637 / DMS1</strain>
    </source>
</reference>
<gene>
    <name evidence="1" type="ordered locus">Metho_0686</name>
</gene>
<dbReference type="EMBL" id="CP003362">
    <property type="protein sequence ID" value="AGB48941.1"/>
    <property type="molecule type" value="Genomic_DNA"/>
</dbReference>
<dbReference type="AlphaFoldDB" id="L0KUY7"/>
<dbReference type="RefSeq" id="WP_015324109.1">
    <property type="nucleotide sequence ID" value="NC_019977.1"/>
</dbReference>
<keyword evidence="2" id="KW-1185">Reference proteome</keyword>
<organism evidence="1 2">
    <name type="scientific">Methanomethylovorans hollandica (strain DSM 15978 / NBRC 107637 / DMS1)</name>
    <dbReference type="NCBI Taxonomy" id="867904"/>
    <lineage>
        <taxon>Archaea</taxon>
        <taxon>Methanobacteriati</taxon>
        <taxon>Methanobacteriota</taxon>
        <taxon>Stenosarchaea group</taxon>
        <taxon>Methanomicrobia</taxon>
        <taxon>Methanosarcinales</taxon>
        <taxon>Methanosarcinaceae</taxon>
        <taxon>Methanomethylovorans</taxon>
    </lineage>
</organism>
<evidence type="ECO:0000313" key="1">
    <source>
        <dbReference type="EMBL" id="AGB48941.1"/>
    </source>
</evidence>
<name>L0KUY7_METHD</name>
<dbReference type="HOGENOM" id="CLU_2340177_0_0_2"/>
<sequence>MTLETIKKRLSELETGHPEKWERVLSLDYEHYEDFLIAAKGNTHELGVIGIVPQADELRSCLLRMESAGCYDEELIETVRNQLHQREEEEKYKKAAY</sequence>
<evidence type="ECO:0000313" key="2">
    <source>
        <dbReference type="Proteomes" id="UP000010866"/>
    </source>
</evidence>
<dbReference type="STRING" id="867904.Metho_0686"/>
<proteinExistence type="predicted"/>
<dbReference type="KEGG" id="mhz:Metho_0686"/>
<accession>L0KUY7</accession>
<protein>
    <submittedName>
        <fullName evidence="1">Uncharacterized protein</fullName>
    </submittedName>
</protein>